<dbReference type="EMBL" id="FNOK01000057">
    <property type="protein sequence ID" value="SDZ28912.1"/>
    <property type="molecule type" value="Genomic_DNA"/>
</dbReference>
<keyword evidence="2" id="KW-1185">Reference proteome</keyword>
<name>A0A1H3RTD0_9PSEU</name>
<dbReference type="STRING" id="418495.SAMN05216215_105756"/>
<accession>A0A1H3RTD0</accession>
<sequence>MGKHGDEPPEDAWNRIMAELTEVSDDQLWQQLAGMAGYRGGDAEQNLTLAALVHTLADRDEQACAAFESWKQGPDGGGDSGPVVAWMLEATGRLEGSQG</sequence>
<proteinExistence type="predicted"/>
<protein>
    <submittedName>
        <fullName evidence="1">Uncharacterized protein</fullName>
    </submittedName>
</protein>
<dbReference type="AlphaFoldDB" id="A0A1H3RTD0"/>
<organism evidence="1 2">
    <name type="scientific">Saccharopolyspora shandongensis</name>
    <dbReference type="NCBI Taxonomy" id="418495"/>
    <lineage>
        <taxon>Bacteria</taxon>
        <taxon>Bacillati</taxon>
        <taxon>Actinomycetota</taxon>
        <taxon>Actinomycetes</taxon>
        <taxon>Pseudonocardiales</taxon>
        <taxon>Pseudonocardiaceae</taxon>
        <taxon>Saccharopolyspora</taxon>
    </lineage>
</organism>
<reference evidence="2" key="1">
    <citation type="submission" date="2016-10" db="EMBL/GenBank/DDBJ databases">
        <authorList>
            <person name="Varghese N."/>
            <person name="Submissions S."/>
        </authorList>
    </citation>
    <scope>NUCLEOTIDE SEQUENCE [LARGE SCALE GENOMIC DNA]</scope>
    <source>
        <strain evidence="2">CGMCC 4.3530</strain>
    </source>
</reference>
<gene>
    <name evidence="1" type="ORF">SAMN05216215_105756</name>
</gene>
<evidence type="ECO:0000313" key="2">
    <source>
        <dbReference type="Proteomes" id="UP000199529"/>
    </source>
</evidence>
<dbReference type="Proteomes" id="UP000199529">
    <property type="component" value="Unassembled WGS sequence"/>
</dbReference>
<dbReference type="OrthoDB" id="5196349at2"/>
<evidence type="ECO:0000313" key="1">
    <source>
        <dbReference type="EMBL" id="SDZ28912.1"/>
    </source>
</evidence>